<dbReference type="Proteomes" id="UP000265798">
    <property type="component" value="Unassembled WGS sequence"/>
</dbReference>
<keyword evidence="1" id="KW-1133">Transmembrane helix</keyword>
<evidence type="ECO:0000256" key="1">
    <source>
        <dbReference type="SAM" id="Phobius"/>
    </source>
</evidence>
<keyword evidence="1" id="KW-0472">Membrane</keyword>
<evidence type="ECO:0000313" key="2">
    <source>
        <dbReference type="EMBL" id="RHX89251.1"/>
    </source>
</evidence>
<dbReference type="EMBL" id="QHCT01000004">
    <property type="protein sequence ID" value="RHX89251.1"/>
    <property type="molecule type" value="Genomic_DNA"/>
</dbReference>
<name>A0A396Z166_9LEPT</name>
<organism evidence="2 3">
    <name type="scientific">Leptospira stimsonii</name>
    <dbReference type="NCBI Taxonomy" id="2202203"/>
    <lineage>
        <taxon>Bacteria</taxon>
        <taxon>Pseudomonadati</taxon>
        <taxon>Spirochaetota</taxon>
        <taxon>Spirochaetia</taxon>
        <taxon>Leptospirales</taxon>
        <taxon>Leptospiraceae</taxon>
        <taxon>Leptospira</taxon>
    </lineage>
</organism>
<gene>
    <name evidence="2" type="ORF">DLM75_15535</name>
</gene>
<dbReference type="AlphaFoldDB" id="A0A396Z166"/>
<feature type="transmembrane region" description="Helical" evidence="1">
    <location>
        <begin position="15"/>
        <end position="37"/>
    </location>
</feature>
<comment type="caution">
    <text evidence="2">The sequence shown here is derived from an EMBL/GenBank/DDBJ whole genome shotgun (WGS) entry which is preliminary data.</text>
</comment>
<accession>A0A396Z166</accession>
<proteinExistence type="predicted"/>
<protein>
    <submittedName>
        <fullName evidence="2">Uncharacterized protein</fullName>
    </submittedName>
</protein>
<evidence type="ECO:0000313" key="3">
    <source>
        <dbReference type="Proteomes" id="UP000265798"/>
    </source>
</evidence>
<keyword evidence="1" id="KW-0812">Transmembrane</keyword>
<reference evidence="3" key="1">
    <citation type="submission" date="2018-05" db="EMBL/GenBank/DDBJ databases">
        <title>Leptospira yasudae sp. nov. and Leptospira stimsonii sp. nov., two pathogenic species of the genus Leptospira isolated from environmental sources.</title>
        <authorList>
            <person name="Casanovas-Massana A."/>
            <person name="Hamond C."/>
            <person name="Santos L.A."/>
            <person name="Hacker K.P."/>
            <person name="Balassiano I."/>
            <person name="Medeiros M.A."/>
            <person name="Reis M.G."/>
            <person name="Ko A.I."/>
            <person name="Wunder E.A."/>
        </authorList>
    </citation>
    <scope>NUCLEOTIDE SEQUENCE [LARGE SCALE GENOMIC DNA]</scope>
    <source>
        <strain evidence="3">Yale</strain>
    </source>
</reference>
<sequence length="71" mass="8158">MIFAEAVRLQSGFNLLFRLLLASNSILMVSSVTNLFYPLADCNFPIYIVKFVPDFPFNSYFQTKELYGLAH</sequence>